<protein>
    <recommendedName>
        <fullName evidence="1">Amine oxidase domain-containing protein</fullName>
    </recommendedName>
</protein>
<dbReference type="EMBL" id="BARS01034149">
    <property type="protein sequence ID" value="GAG18964.1"/>
    <property type="molecule type" value="Genomic_DNA"/>
</dbReference>
<feature type="domain" description="Amine oxidase" evidence="1">
    <location>
        <begin position="13"/>
        <end position="221"/>
    </location>
</feature>
<reference evidence="2" key="1">
    <citation type="journal article" date="2014" name="Front. Microbiol.">
        <title>High frequency of phylogenetically diverse reductive dehalogenase-homologous genes in deep subseafloor sedimentary metagenomes.</title>
        <authorList>
            <person name="Kawai M."/>
            <person name="Futagami T."/>
            <person name="Toyoda A."/>
            <person name="Takaki Y."/>
            <person name="Nishi S."/>
            <person name="Hori S."/>
            <person name="Arai W."/>
            <person name="Tsubouchi T."/>
            <person name="Morono Y."/>
            <person name="Uchiyama I."/>
            <person name="Ito T."/>
            <person name="Fujiyama A."/>
            <person name="Inagaki F."/>
            <person name="Takami H."/>
        </authorList>
    </citation>
    <scope>NUCLEOTIDE SEQUENCE</scope>
    <source>
        <strain evidence="2">Expedition CK06-06</strain>
    </source>
</reference>
<name>X0VL13_9ZZZZ</name>
<gene>
    <name evidence="2" type="ORF">S01H1_52797</name>
</gene>
<dbReference type="PANTHER" id="PTHR21197:SF0">
    <property type="entry name" value="UDP-GALACTOPYRANOSE MUTASE"/>
    <property type="match status" value="1"/>
</dbReference>
<organism evidence="2">
    <name type="scientific">marine sediment metagenome</name>
    <dbReference type="NCBI Taxonomy" id="412755"/>
    <lineage>
        <taxon>unclassified sequences</taxon>
        <taxon>metagenomes</taxon>
        <taxon>ecological metagenomes</taxon>
    </lineage>
</organism>
<dbReference type="GO" id="GO:0050660">
    <property type="term" value="F:flavin adenine dinucleotide binding"/>
    <property type="evidence" value="ECO:0007669"/>
    <property type="project" value="TreeGrafter"/>
</dbReference>
<dbReference type="Gene3D" id="3.50.50.60">
    <property type="entry name" value="FAD/NAD(P)-binding domain"/>
    <property type="match status" value="1"/>
</dbReference>
<dbReference type="GO" id="GO:0016491">
    <property type="term" value="F:oxidoreductase activity"/>
    <property type="evidence" value="ECO:0007669"/>
    <property type="project" value="InterPro"/>
</dbReference>
<dbReference type="AlphaFoldDB" id="X0VL13"/>
<dbReference type="InterPro" id="IPR036188">
    <property type="entry name" value="FAD/NAD-bd_sf"/>
</dbReference>
<evidence type="ECO:0000259" key="1">
    <source>
        <dbReference type="Pfam" id="PF01593"/>
    </source>
</evidence>
<dbReference type="Pfam" id="PF01593">
    <property type="entry name" value="Amino_oxidase"/>
    <property type="match status" value="1"/>
</dbReference>
<dbReference type="PANTHER" id="PTHR21197">
    <property type="entry name" value="UDP-GALACTOPYRANOSE MUTASE"/>
    <property type="match status" value="1"/>
</dbReference>
<accession>X0VL13</accession>
<dbReference type="GO" id="GO:0008767">
    <property type="term" value="F:UDP-galactopyranose mutase activity"/>
    <property type="evidence" value="ECO:0007669"/>
    <property type="project" value="TreeGrafter"/>
</dbReference>
<proteinExistence type="predicted"/>
<dbReference type="InterPro" id="IPR002937">
    <property type="entry name" value="Amino_oxidase"/>
</dbReference>
<sequence>SIFDSFIPCLQNLHIKSKVTSVSLKNKSFEINGQKKCFYEKLVSTIPLPELSRIIKSIPPEIRLASEKLRWTSLFVVNIGIDRPAISNKHRVYYPEEKYIFHKLGYYQNQSPYMVPNGKSAVSAEISFSKNRLISEDTLIERTIKDLIKAKVLYPDDKIVLTHIITIPYAYAIYDNQRKKSVSFVKRFLEKNDIYLCGRYAQWEYQNMEQNILAGKAMAEKLNAEIE</sequence>
<dbReference type="GO" id="GO:0005829">
    <property type="term" value="C:cytosol"/>
    <property type="evidence" value="ECO:0007669"/>
    <property type="project" value="TreeGrafter"/>
</dbReference>
<comment type="caution">
    <text evidence="2">The sequence shown here is derived from an EMBL/GenBank/DDBJ whole genome shotgun (WGS) entry which is preliminary data.</text>
</comment>
<evidence type="ECO:0000313" key="2">
    <source>
        <dbReference type="EMBL" id="GAG18964.1"/>
    </source>
</evidence>
<feature type="non-terminal residue" evidence="2">
    <location>
        <position position="1"/>
    </location>
</feature>